<dbReference type="EMBL" id="LC064121">
    <property type="protein sequence ID" value="BBD50154.1"/>
    <property type="molecule type" value="Genomic_DNA"/>
</dbReference>
<sequence>MGFAAPLPAHEADAKSGGMVVADDAGARLATPEGMTIAITSPADGARFAVDDPVRIEVSYDGFDVAGDHWHLYVNGQMYAMVGAGRTAYEIGPGVLSTGEQTISVTISNAAHEEYELEPTRTIIVGE</sequence>
<evidence type="ECO:0000313" key="1">
    <source>
        <dbReference type="EMBL" id="BBD50154.1"/>
    </source>
</evidence>
<organism evidence="1">
    <name type="scientific">Haliea sp. ETY-M</name>
    <dbReference type="NCBI Taxonomy" id="1055105"/>
    <lineage>
        <taxon>Bacteria</taxon>
        <taxon>Pseudomonadati</taxon>
        <taxon>Pseudomonadota</taxon>
        <taxon>Gammaproteobacteria</taxon>
        <taxon>Cellvibrionales</taxon>
        <taxon>Halieaceae</taxon>
        <taxon>Haliea</taxon>
    </lineage>
</organism>
<name>A0A455R2Z8_9GAMM</name>
<dbReference type="AlphaFoldDB" id="A0A455R2Z8"/>
<evidence type="ECO:0008006" key="2">
    <source>
        <dbReference type="Google" id="ProtNLM"/>
    </source>
</evidence>
<reference evidence="1" key="1">
    <citation type="submission" date="2015-07" db="EMBL/GenBank/DDBJ databases">
        <title>Novel operon containing particulate methane monooxygenase-type genes and epoxyalkane:coenzyme M transferase gene in ethylene-assimilating marine bacterium, Haliea sp. ETY-M.</title>
        <authorList>
            <person name="Suzuki T."/>
            <person name="Habe H."/>
            <person name="Nakajima-Kambe T."/>
            <person name="Fuse H."/>
        </authorList>
    </citation>
    <scope>NUCLEOTIDE SEQUENCE</scope>
    <source>
        <strain evidence="1">ETY-M</strain>
    </source>
</reference>
<accession>A0A455R2Z8</accession>
<protein>
    <recommendedName>
        <fullName evidence="2">DUF4399 domain-containing protein</fullName>
    </recommendedName>
</protein>
<proteinExistence type="predicted"/>